<feature type="transmembrane region" description="Helical" evidence="6">
    <location>
        <begin position="66"/>
        <end position="91"/>
    </location>
</feature>
<dbReference type="EMBL" id="BMEV01000021">
    <property type="protein sequence ID" value="GGH75038.1"/>
    <property type="molecule type" value="Genomic_DNA"/>
</dbReference>
<gene>
    <name evidence="7" type="ORF">GCM10010978_14490</name>
</gene>
<evidence type="ECO:0000313" key="7">
    <source>
        <dbReference type="EMBL" id="GGH75038.1"/>
    </source>
</evidence>
<proteinExistence type="predicted"/>
<dbReference type="Proteomes" id="UP000602050">
    <property type="component" value="Unassembled WGS sequence"/>
</dbReference>
<comment type="caution">
    <text evidence="7">The sequence shown here is derived from an EMBL/GenBank/DDBJ whole genome shotgun (WGS) entry which is preliminary data.</text>
</comment>
<organism evidence="7 8">
    <name type="scientific">Compostibacillus humi</name>
    <dbReference type="NCBI Taxonomy" id="1245525"/>
    <lineage>
        <taxon>Bacteria</taxon>
        <taxon>Bacillati</taxon>
        <taxon>Bacillota</taxon>
        <taxon>Bacilli</taxon>
        <taxon>Bacillales</taxon>
        <taxon>Bacillaceae</taxon>
        <taxon>Compostibacillus</taxon>
    </lineage>
</organism>
<keyword evidence="5 6" id="KW-0472">Membrane</keyword>
<feature type="transmembrane region" description="Helical" evidence="6">
    <location>
        <begin position="122"/>
        <end position="146"/>
    </location>
</feature>
<feature type="transmembrane region" description="Helical" evidence="6">
    <location>
        <begin position="98"/>
        <end position="116"/>
    </location>
</feature>
<dbReference type="Pfam" id="PF06081">
    <property type="entry name" value="ArAE_1"/>
    <property type="match status" value="1"/>
</dbReference>
<keyword evidence="4 6" id="KW-1133">Transmembrane helix</keyword>
<evidence type="ECO:0000256" key="6">
    <source>
        <dbReference type="SAM" id="Phobius"/>
    </source>
</evidence>
<evidence type="ECO:0000256" key="4">
    <source>
        <dbReference type="ARBA" id="ARBA00022989"/>
    </source>
</evidence>
<dbReference type="RefSeq" id="WP_188391716.1">
    <property type="nucleotide sequence ID" value="NZ_BMEV01000021.1"/>
</dbReference>
<dbReference type="GO" id="GO:0005886">
    <property type="term" value="C:plasma membrane"/>
    <property type="evidence" value="ECO:0007669"/>
    <property type="project" value="UniProtKB-SubCell"/>
</dbReference>
<keyword evidence="8" id="KW-1185">Reference proteome</keyword>
<reference evidence="7" key="1">
    <citation type="journal article" date="2014" name="Int. J. Syst. Evol. Microbiol.">
        <title>Complete genome sequence of Corynebacterium casei LMG S-19264T (=DSM 44701T), isolated from a smear-ripened cheese.</title>
        <authorList>
            <consortium name="US DOE Joint Genome Institute (JGI-PGF)"/>
            <person name="Walter F."/>
            <person name="Albersmeier A."/>
            <person name="Kalinowski J."/>
            <person name="Ruckert C."/>
        </authorList>
    </citation>
    <scope>NUCLEOTIDE SEQUENCE</scope>
    <source>
        <strain evidence="7">CGMCC 1.12360</strain>
    </source>
</reference>
<evidence type="ECO:0000256" key="3">
    <source>
        <dbReference type="ARBA" id="ARBA00022692"/>
    </source>
</evidence>
<comment type="subcellular location">
    <subcellularLocation>
        <location evidence="1">Cell membrane</location>
        <topology evidence="1">Multi-pass membrane protein</topology>
    </subcellularLocation>
</comment>
<evidence type="ECO:0000256" key="1">
    <source>
        <dbReference type="ARBA" id="ARBA00004651"/>
    </source>
</evidence>
<sequence length="348" mass="39969">MKSFALIGNRTIKTGIAVLLTAWLCELLHWPPVFAVITAIVTVEPTVADSIKKGIVRFPASAIGSFYAVLFISLFGNSPLTYTLAAVLTIATCFRLKLFAGLLVATLTSVAMVEVIHDNFAVAFFIRLGTTTIGLAVSTLVNMFILPPDYRDDISHYFKKTSAAMGKTLTNLFRQMLENLARRNQSEERNMLENIDKHIEQLDTFIRFQQEENKYHPLLKQKEFSYSKAQGMVQCLRRIRDHLDNLIETPVSTLSWTAKEKKIIIQAAEELGNILLHPDQYEEEHFQETQQELMELFWEDNEELTKDNEIHPTKFPPELIVLYELISIYGLVERLILLKKKKEYKPKW</sequence>
<keyword evidence="3 6" id="KW-0812">Transmembrane</keyword>
<keyword evidence="2" id="KW-1003">Cell membrane</keyword>
<evidence type="ECO:0000256" key="2">
    <source>
        <dbReference type="ARBA" id="ARBA00022475"/>
    </source>
</evidence>
<accession>A0A8J2ZRW0</accession>
<reference evidence="7" key="2">
    <citation type="submission" date="2020-09" db="EMBL/GenBank/DDBJ databases">
        <authorList>
            <person name="Sun Q."/>
            <person name="Zhou Y."/>
        </authorList>
    </citation>
    <scope>NUCLEOTIDE SEQUENCE</scope>
    <source>
        <strain evidence="7">CGMCC 1.12360</strain>
    </source>
</reference>
<evidence type="ECO:0000256" key="5">
    <source>
        <dbReference type="ARBA" id="ARBA00023136"/>
    </source>
</evidence>
<dbReference type="PANTHER" id="PTHR30509:SF9">
    <property type="entry name" value="MULTIDRUG RESISTANCE PROTEIN MDTO"/>
    <property type="match status" value="1"/>
</dbReference>
<dbReference type="AlphaFoldDB" id="A0A8J2ZRW0"/>
<protein>
    <submittedName>
        <fullName evidence="7">UPF0421 protein</fullName>
    </submittedName>
</protein>
<dbReference type="PANTHER" id="PTHR30509">
    <property type="entry name" value="P-HYDROXYBENZOIC ACID EFFLUX PUMP SUBUNIT-RELATED"/>
    <property type="match status" value="1"/>
</dbReference>
<name>A0A8J2ZRW0_9BACI</name>
<dbReference type="InterPro" id="IPR010343">
    <property type="entry name" value="ArAE_1"/>
</dbReference>
<evidence type="ECO:0000313" key="8">
    <source>
        <dbReference type="Proteomes" id="UP000602050"/>
    </source>
</evidence>